<keyword evidence="2" id="KW-1185">Reference proteome</keyword>
<reference evidence="1" key="2">
    <citation type="journal article" date="2023" name="Int. J. Mol. Sci.">
        <title>De Novo Assembly and Annotation of 11 Diverse Shrub Willow (Salix) Genomes Reveals Novel Gene Organization in Sex-Linked Regions.</title>
        <authorList>
            <person name="Hyden B."/>
            <person name="Feng K."/>
            <person name="Yates T.B."/>
            <person name="Jawdy S."/>
            <person name="Cereghino C."/>
            <person name="Smart L.B."/>
            <person name="Muchero W."/>
        </authorList>
    </citation>
    <scope>NUCLEOTIDE SEQUENCE</scope>
    <source>
        <tissue evidence="1">Shoot tip</tissue>
    </source>
</reference>
<name>A0A9Q0PFH8_SALPP</name>
<comment type="caution">
    <text evidence="1">The sequence shown here is derived from an EMBL/GenBank/DDBJ whole genome shotgun (WGS) entry which is preliminary data.</text>
</comment>
<organism evidence="1 2">
    <name type="scientific">Salix purpurea</name>
    <name type="common">Purple osier willow</name>
    <dbReference type="NCBI Taxonomy" id="77065"/>
    <lineage>
        <taxon>Eukaryota</taxon>
        <taxon>Viridiplantae</taxon>
        <taxon>Streptophyta</taxon>
        <taxon>Embryophyta</taxon>
        <taxon>Tracheophyta</taxon>
        <taxon>Spermatophyta</taxon>
        <taxon>Magnoliopsida</taxon>
        <taxon>eudicotyledons</taxon>
        <taxon>Gunneridae</taxon>
        <taxon>Pentapetalae</taxon>
        <taxon>rosids</taxon>
        <taxon>fabids</taxon>
        <taxon>Malpighiales</taxon>
        <taxon>Salicaceae</taxon>
        <taxon>Saliceae</taxon>
        <taxon>Salix</taxon>
    </lineage>
</organism>
<evidence type="ECO:0000313" key="2">
    <source>
        <dbReference type="Proteomes" id="UP001151532"/>
    </source>
</evidence>
<proteinExistence type="predicted"/>
<reference evidence="1" key="1">
    <citation type="submission" date="2022-11" db="EMBL/GenBank/DDBJ databases">
        <authorList>
            <person name="Hyden B.L."/>
            <person name="Feng K."/>
            <person name="Yates T."/>
            <person name="Jawdy S."/>
            <person name="Smart L.B."/>
            <person name="Muchero W."/>
        </authorList>
    </citation>
    <scope>NUCLEOTIDE SEQUENCE</scope>
    <source>
        <tissue evidence="1">Shoot tip</tissue>
    </source>
</reference>
<protein>
    <submittedName>
        <fullName evidence="1">Uncharacterized protein</fullName>
    </submittedName>
</protein>
<evidence type="ECO:0000313" key="1">
    <source>
        <dbReference type="EMBL" id="KAJ6687283.1"/>
    </source>
</evidence>
<dbReference type="AlphaFoldDB" id="A0A9Q0PFH8"/>
<gene>
    <name evidence="1" type="ORF">OIU79_016900</name>
</gene>
<accession>A0A9Q0PFH8</accession>
<dbReference type="EMBL" id="JAPFFK010000019">
    <property type="protein sequence ID" value="KAJ6687283.1"/>
    <property type="molecule type" value="Genomic_DNA"/>
</dbReference>
<sequence length="126" mass="13679">MKAKHLFLAIGNLGTGPGVHTSELLRQICFFFFFKAHVPSSRELVGAVSPKVFTKSEQEAGSSSPSRSVLSSIPTPLLCHPRQISTETHIPHNSTCLVGQQEQAFLAQIGLVSELESWPSSCFEAL</sequence>
<dbReference type="Proteomes" id="UP001151532">
    <property type="component" value="Chromosome 2"/>
</dbReference>